<evidence type="ECO:0000259" key="3">
    <source>
        <dbReference type="PROSITE" id="PS50893"/>
    </source>
</evidence>
<evidence type="ECO:0000313" key="4">
    <source>
        <dbReference type="EMBL" id="TLD68978.1"/>
    </source>
</evidence>
<evidence type="ECO:0000313" key="5">
    <source>
        <dbReference type="Proteomes" id="UP000306196"/>
    </source>
</evidence>
<dbReference type="CDD" id="cd03221">
    <property type="entry name" value="ABCF_EF-3"/>
    <property type="match status" value="2"/>
</dbReference>
<dbReference type="InterPro" id="IPR003439">
    <property type="entry name" value="ABC_transporter-like_ATP-bd"/>
</dbReference>
<dbReference type="GO" id="GO:0016887">
    <property type="term" value="F:ATP hydrolysis activity"/>
    <property type="evidence" value="ECO:0007669"/>
    <property type="project" value="InterPro"/>
</dbReference>
<keyword evidence="2 4" id="KW-0067">ATP-binding</keyword>
<dbReference type="Pfam" id="PF16326">
    <property type="entry name" value="ABC_tran_CTD"/>
    <property type="match status" value="1"/>
</dbReference>
<evidence type="ECO:0000256" key="1">
    <source>
        <dbReference type="ARBA" id="ARBA00022741"/>
    </source>
</evidence>
<dbReference type="Gene3D" id="3.40.50.300">
    <property type="entry name" value="P-loop containing nucleotide triphosphate hydrolases"/>
    <property type="match status" value="2"/>
</dbReference>
<dbReference type="Proteomes" id="UP000306196">
    <property type="component" value="Unassembled WGS sequence"/>
</dbReference>
<dbReference type="RefSeq" id="WP_138088107.1">
    <property type="nucleotide sequence ID" value="NZ_VAUV01000017.1"/>
</dbReference>
<dbReference type="InterPro" id="IPR017871">
    <property type="entry name" value="ABC_transporter-like_CS"/>
</dbReference>
<dbReference type="Gene3D" id="1.10.287.380">
    <property type="entry name" value="Valyl-tRNA synthetase, C-terminal domain"/>
    <property type="match status" value="1"/>
</dbReference>
<protein>
    <submittedName>
        <fullName evidence="4">ABC-F family ATP-binding cassette domain-containing protein</fullName>
    </submittedName>
</protein>
<organism evidence="4 5">
    <name type="scientific">Phragmitibacter flavus</name>
    <dbReference type="NCBI Taxonomy" id="2576071"/>
    <lineage>
        <taxon>Bacteria</taxon>
        <taxon>Pseudomonadati</taxon>
        <taxon>Verrucomicrobiota</taxon>
        <taxon>Verrucomicrobiia</taxon>
        <taxon>Verrucomicrobiales</taxon>
        <taxon>Verrucomicrobiaceae</taxon>
        <taxon>Phragmitibacter</taxon>
    </lineage>
</organism>
<name>A0A5R8K9J3_9BACT</name>
<gene>
    <name evidence="4" type="ORF">FEM03_20165</name>
</gene>
<dbReference type="InterPro" id="IPR027417">
    <property type="entry name" value="P-loop_NTPase"/>
</dbReference>
<dbReference type="InterPro" id="IPR037118">
    <property type="entry name" value="Val-tRNA_synth_C_sf"/>
</dbReference>
<accession>A0A5R8K9J3</accession>
<dbReference type="InterPro" id="IPR032524">
    <property type="entry name" value="ABC_tran_C"/>
</dbReference>
<dbReference type="PROSITE" id="PS00211">
    <property type="entry name" value="ABC_TRANSPORTER_1"/>
    <property type="match status" value="2"/>
</dbReference>
<dbReference type="FunFam" id="3.40.50.300:FF:000011">
    <property type="entry name" value="Putative ABC transporter ATP-binding component"/>
    <property type="match status" value="1"/>
</dbReference>
<dbReference type="PANTHER" id="PTHR42855:SF1">
    <property type="entry name" value="ABC TRANSPORTER DOMAIN-CONTAINING PROTEIN"/>
    <property type="match status" value="1"/>
</dbReference>
<reference evidence="4 5" key="1">
    <citation type="submission" date="2019-05" db="EMBL/GenBank/DDBJ databases">
        <title>Verrucobacter flavum gen. nov., sp. nov. a new member of the family Verrucomicrobiaceae.</title>
        <authorList>
            <person name="Szuroczki S."/>
            <person name="Abbaszade G."/>
            <person name="Szabo A."/>
            <person name="Felfoldi T."/>
            <person name="Schumann P."/>
            <person name="Boka K."/>
            <person name="Keki Z."/>
            <person name="Toumi M."/>
            <person name="Toth E."/>
        </authorList>
    </citation>
    <scope>NUCLEOTIDE SEQUENCE [LARGE SCALE GENOMIC DNA]</scope>
    <source>
        <strain evidence="4 5">MG-N-17</strain>
    </source>
</reference>
<comment type="caution">
    <text evidence="4">The sequence shown here is derived from an EMBL/GenBank/DDBJ whole genome shotgun (WGS) entry which is preliminary data.</text>
</comment>
<feature type="domain" description="ABC transporter" evidence="3">
    <location>
        <begin position="315"/>
        <end position="536"/>
    </location>
</feature>
<dbReference type="GO" id="GO:0003677">
    <property type="term" value="F:DNA binding"/>
    <property type="evidence" value="ECO:0007669"/>
    <property type="project" value="InterPro"/>
</dbReference>
<dbReference type="InterPro" id="IPR032781">
    <property type="entry name" value="ABC_tran_Xtn"/>
</dbReference>
<evidence type="ECO:0000256" key="2">
    <source>
        <dbReference type="ARBA" id="ARBA00022840"/>
    </source>
</evidence>
<dbReference type="EMBL" id="VAUV01000017">
    <property type="protein sequence ID" value="TLD68978.1"/>
    <property type="molecule type" value="Genomic_DNA"/>
</dbReference>
<dbReference type="InterPro" id="IPR003593">
    <property type="entry name" value="AAA+_ATPase"/>
</dbReference>
<feature type="domain" description="ABC transporter" evidence="3">
    <location>
        <begin position="9"/>
        <end position="250"/>
    </location>
</feature>
<dbReference type="Pfam" id="PF00005">
    <property type="entry name" value="ABC_tran"/>
    <property type="match status" value="2"/>
</dbReference>
<keyword evidence="1" id="KW-0547">Nucleotide-binding</keyword>
<sequence>MSAVIPSLLSANELSLSYGKQTLLTGVTLAVAPGEKVGLVGRNGCGKTSLLKILAGTDRADTGELSLRRGLRVGYLPQEFELDGELTVQQNIELGVADLLGWMQRYESGEGSDAELADLQHAIEAADGWHLESRIKTIVTALDAPPLDAGVAALSGGEKRRVALCRALVGRPDLLLLDEPTNHLDAESIRWLETFLLGFPGAVIFVTHDRYFLDVIATRVIEISDGRAYSHAGNYTAYLESKATRQQINEQTERRRQRFLREELEWVRAGVKARSTKSKHRLDQFYKIEGLAAPQEERELDLLLPPAPEMGNIGVELTGVGGKVGEGADERWLFKHLNLSLVPGQCTGIVGRNGAGKTTLLRICMGEREPDGGTAVVGKRVKFNYIDQSRMQLEGTGSVLAEVADMDETVMFGTQKMGARNYLKRFLFTDDRVNERVDLLSGGERARLMLAKVLKRGGNIIVLDEPTNDLDLPSLRMLEEALADFDGAVLVVSHDRYFLDRVCDQVVAFEEGGVFVQPGNYSYYLEKKKERDLQSRVGWNTPTAKGGKGAAPAVVKPRKLSFKEKAELEGMEETILAAEEKVAELDALLNDPEFFVTRSAEAPGMVVKLEEGKAEVARLYVRWAELEELALAAG</sequence>
<dbReference type="AlphaFoldDB" id="A0A5R8K9J3"/>
<dbReference type="InterPro" id="IPR051309">
    <property type="entry name" value="ABCF_ATPase"/>
</dbReference>
<keyword evidence="5" id="KW-1185">Reference proteome</keyword>
<dbReference type="PROSITE" id="PS50893">
    <property type="entry name" value="ABC_TRANSPORTER_2"/>
    <property type="match status" value="2"/>
</dbReference>
<dbReference type="PANTHER" id="PTHR42855">
    <property type="entry name" value="ABC TRANSPORTER ATP-BINDING SUBUNIT"/>
    <property type="match status" value="1"/>
</dbReference>
<dbReference type="Pfam" id="PF12848">
    <property type="entry name" value="ABC_tran_Xtn"/>
    <property type="match status" value="1"/>
</dbReference>
<proteinExistence type="predicted"/>
<dbReference type="OrthoDB" id="9801441at2"/>
<dbReference type="GO" id="GO:0005524">
    <property type="term" value="F:ATP binding"/>
    <property type="evidence" value="ECO:0007669"/>
    <property type="project" value="UniProtKB-KW"/>
</dbReference>
<dbReference type="SMART" id="SM00382">
    <property type="entry name" value="AAA"/>
    <property type="match status" value="2"/>
</dbReference>
<dbReference type="SUPFAM" id="SSF52540">
    <property type="entry name" value="P-loop containing nucleoside triphosphate hydrolases"/>
    <property type="match status" value="2"/>
</dbReference>